<name>A0A9D9DPE6_9BACT</name>
<evidence type="ECO:0000313" key="2">
    <source>
        <dbReference type="EMBL" id="MBO8429760.1"/>
    </source>
</evidence>
<dbReference type="EMBL" id="JADIND010000002">
    <property type="protein sequence ID" value="MBO8429760.1"/>
    <property type="molecule type" value="Genomic_DNA"/>
</dbReference>
<evidence type="ECO:0000313" key="3">
    <source>
        <dbReference type="Proteomes" id="UP000823632"/>
    </source>
</evidence>
<comment type="caution">
    <text evidence="2">The sequence shown here is derived from an EMBL/GenBank/DDBJ whole genome shotgun (WGS) entry which is preliminary data.</text>
</comment>
<reference evidence="2" key="1">
    <citation type="submission" date="2020-10" db="EMBL/GenBank/DDBJ databases">
        <authorList>
            <person name="Gilroy R."/>
        </authorList>
    </citation>
    <scope>NUCLEOTIDE SEQUENCE</scope>
    <source>
        <strain evidence="2">10192</strain>
    </source>
</reference>
<accession>A0A9D9DPE6</accession>
<dbReference type="Pfam" id="PF14393">
    <property type="entry name" value="DUF4422"/>
    <property type="match status" value="1"/>
</dbReference>
<protein>
    <submittedName>
        <fullName evidence="2">DUF4422 domain-containing protein</fullName>
    </submittedName>
</protein>
<evidence type="ECO:0000259" key="1">
    <source>
        <dbReference type="Pfam" id="PF14393"/>
    </source>
</evidence>
<feature type="domain" description="DUF4422" evidence="1">
    <location>
        <begin position="17"/>
        <end position="217"/>
    </location>
</feature>
<dbReference type="InterPro" id="IPR025536">
    <property type="entry name" value="DUF4422"/>
</dbReference>
<dbReference type="AlphaFoldDB" id="A0A9D9DPE6"/>
<gene>
    <name evidence="2" type="ORF">IAC76_00060</name>
</gene>
<dbReference type="Proteomes" id="UP000823632">
    <property type="component" value="Unassembled WGS sequence"/>
</dbReference>
<sequence>MLEHSHRDSFRQGGGGKILVCYHKRDKLFKNEVLVPIHCGRALACEASKDGKMSQEDYQWMLDNMIGDDTGDNISKLNRDVNEMTAIYWAWKNYDKLGNPDYIGLCHYRRFFDFSDILKIHSLKLLNLLGLNNKSLNKIFSKYETVFREGTRVFKLPHSFDGYQEIVNLSETYHPILYKQYQKFQKERIYYFNNMFIMKKEDFFEYCEEVFPLMFDFLAKPQEEVNAMFLDWVKENWTEETYLTIKKETENNNNIYPRITGFMMEYISSFYFSHLNEKYKEKALGCPVINPQMKFKFLSQKMFSIRNSSDKIHKNIYLLGFKLEVKRK</sequence>
<reference evidence="2" key="2">
    <citation type="journal article" date="2021" name="PeerJ">
        <title>Extensive microbial diversity within the chicken gut microbiome revealed by metagenomics and culture.</title>
        <authorList>
            <person name="Gilroy R."/>
            <person name="Ravi A."/>
            <person name="Getino M."/>
            <person name="Pursley I."/>
            <person name="Horton D.L."/>
            <person name="Alikhan N.F."/>
            <person name="Baker D."/>
            <person name="Gharbi K."/>
            <person name="Hall N."/>
            <person name="Watson M."/>
            <person name="Adriaenssens E.M."/>
            <person name="Foster-Nyarko E."/>
            <person name="Jarju S."/>
            <person name="Secka A."/>
            <person name="Antonio M."/>
            <person name="Oren A."/>
            <person name="Chaudhuri R.R."/>
            <person name="La Ragione R."/>
            <person name="Hildebrand F."/>
            <person name="Pallen M.J."/>
        </authorList>
    </citation>
    <scope>NUCLEOTIDE SEQUENCE</scope>
    <source>
        <strain evidence="2">10192</strain>
    </source>
</reference>
<proteinExistence type="predicted"/>
<organism evidence="2 3">
    <name type="scientific">Candidatus Scatousia excrementipullorum</name>
    <dbReference type="NCBI Taxonomy" id="2840936"/>
    <lineage>
        <taxon>Bacteria</taxon>
        <taxon>Candidatus Scatousia</taxon>
    </lineage>
</organism>